<keyword evidence="3" id="KW-1185">Reference proteome</keyword>
<gene>
    <name evidence="2" type="ORF">D0Z07_7966</name>
</gene>
<name>A0A9P6SLF7_9HELO</name>
<reference evidence="2" key="1">
    <citation type="submission" date="2019-07" db="EMBL/GenBank/DDBJ databases">
        <title>Hyphodiscus hymeniophilus genome sequencing and assembly.</title>
        <authorList>
            <person name="Kramer G."/>
            <person name="Nodwell J."/>
        </authorList>
    </citation>
    <scope>NUCLEOTIDE SEQUENCE</scope>
    <source>
        <strain evidence="2">ATCC 34498</strain>
    </source>
</reference>
<dbReference type="InterPro" id="IPR029058">
    <property type="entry name" value="AB_hydrolase_fold"/>
</dbReference>
<evidence type="ECO:0000313" key="3">
    <source>
        <dbReference type="Proteomes" id="UP000785200"/>
    </source>
</evidence>
<dbReference type="GO" id="GO:0016787">
    <property type="term" value="F:hydrolase activity"/>
    <property type="evidence" value="ECO:0007669"/>
    <property type="project" value="UniProtKB-KW"/>
</dbReference>
<dbReference type="InterPro" id="IPR013094">
    <property type="entry name" value="AB_hydrolase_3"/>
</dbReference>
<sequence length="124" mass="14078">MLEMEYAPTLKWARVYCSNVFKWSSLSSDPVEKEKQMKDVSWFVDLMQAPSFKGLCKMVVCTAGCDALRDEGQAYAKKLVEVGCKVTLKSFEGVPHPFMYMDAALPQARIYIKMLAKEIKHALT</sequence>
<evidence type="ECO:0000259" key="1">
    <source>
        <dbReference type="Pfam" id="PF07859"/>
    </source>
</evidence>
<keyword evidence="2" id="KW-0378">Hydrolase</keyword>
<dbReference type="Proteomes" id="UP000785200">
    <property type="component" value="Unassembled WGS sequence"/>
</dbReference>
<dbReference type="AlphaFoldDB" id="A0A9P6SLF7"/>
<accession>A0A9P6SLF7</accession>
<dbReference type="OrthoDB" id="408631at2759"/>
<protein>
    <submittedName>
        <fullName evidence="2">AB hydrolase superfamily</fullName>
    </submittedName>
</protein>
<dbReference type="Pfam" id="PF07859">
    <property type="entry name" value="Abhydrolase_3"/>
    <property type="match status" value="1"/>
</dbReference>
<evidence type="ECO:0000313" key="2">
    <source>
        <dbReference type="EMBL" id="KAG0645863.1"/>
    </source>
</evidence>
<comment type="caution">
    <text evidence="2">The sequence shown here is derived from an EMBL/GenBank/DDBJ whole genome shotgun (WGS) entry which is preliminary data.</text>
</comment>
<dbReference type="Gene3D" id="3.40.50.1820">
    <property type="entry name" value="alpha/beta hydrolase"/>
    <property type="match status" value="1"/>
</dbReference>
<proteinExistence type="predicted"/>
<organism evidence="2 3">
    <name type="scientific">Hyphodiscus hymeniophilus</name>
    <dbReference type="NCBI Taxonomy" id="353542"/>
    <lineage>
        <taxon>Eukaryota</taxon>
        <taxon>Fungi</taxon>
        <taxon>Dikarya</taxon>
        <taxon>Ascomycota</taxon>
        <taxon>Pezizomycotina</taxon>
        <taxon>Leotiomycetes</taxon>
        <taxon>Helotiales</taxon>
        <taxon>Hyphodiscaceae</taxon>
        <taxon>Hyphodiscus</taxon>
    </lineage>
</organism>
<dbReference type="EMBL" id="VNKQ01000017">
    <property type="protein sequence ID" value="KAG0645863.1"/>
    <property type="molecule type" value="Genomic_DNA"/>
</dbReference>
<feature type="domain" description="Alpha/beta hydrolase fold-3" evidence="1">
    <location>
        <begin position="42"/>
        <end position="99"/>
    </location>
</feature>
<dbReference type="SUPFAM" id="SSF53474">
    <property type="entry name" value="alpha/beta-Hydrolases"/>
    <property type="match status" value="1"/>
</dbReference>